<comment type="caution">
    <text evidence="2">The sequence shown here is derived from an EMBL/GenBank/DDBJ whole genome shotgun (WGS) entry which is preliminary data.</text>
</comment>
<evidence type="ECO:0000313" key="3">
    <source>
        <dbReference type="Proteomes" id="UP000266841"/>
    </source>
</evidence>
<feature type="transmembrane region" description="Helical" evidence="1">
    <location>
        <begin position="34"/>
        <end position="53"/>
    </location>
</feature>
<protein>
    <submittedName>
        <fullName evidence="2">Uncharacterized protein</fullName>
    </submittedName>
</protein>
<dbReference type="Proteomes" id="UP000266841">
    <property type="component" value="Unassembled WGS sequence"/>
</dbReference>
<keyword evidence="1" id="KW-1133">Transmembrane helix</keyword>
<evidence type="ECO:0000313" key="2">
    <source>
        <dbReference type="EMBL" id="EJK48078.1"/>
    </source>
</evidence>
<sequence>MITISQVFFVCSTSTVIGISCALAVPRTWAAEAALSVGIVIIVVAMWFITSILQEVKTPPRRGKRIVDDSIPPGLSDLARSESSHLDYCISRNDDDSNQAAHLWQRGEHSLEGICRQESALPIERQGSGGSVSDFDLDDSIHERTQTEIRRLTTCKDPARVLTSAHQLFLHDVDGKWALFTARNSKRNPKQAVLEVSIQNRKARKISHIIFDDFTKSLIVGKNKIVLPEADKTTVMKSLNLLCKITRVKLDCVNGSSTMRKVLSSGNFCA</sequence>
<name>K0R4L7_THAOC</name>
<keyword evidence="1" id="KW-0472">Membrane</keyword>
<reference evidence="2 3" key="1">
    <citation type="journal article" date="2012" name="Genome Biol.">
        <title>Genome and low-iron response of an oceanic diatom adapted to chronic iron limitation.</title>
        <authorList>
            <person name="Lommer M."/>
            <person name="Specht M."/>
            <person name="Roy A.S."/>
            <person name="Kraemer L."/>
            <person name="Andreson R."/>
            <person name="Gutowska M.A."/>
            <person name="Wolf J."/>
            <person name="Bergner S.V."/>
            <person name="Schilhabel M.B."/>
            <person name="Klostermeier U.C."/>
            <person name="Beiko R.G."/>
            <person name="Rosenstiel P."/>
            <person name="Hippler M."/>
            <person name="Laroche J."/>
        </authorList>
    </citation>
    <scope>NUCLEOTIDE SEQUENCE [LARGE SCALE GENOMIC DNA]</scope>
    <source>
        <strain evidence="2 3">CCMP1005</strain>
    </source>
</reference>
<dbReference type="EMBL" id="AGNL01046299">
    <property type="protein sequence ID" value="EJK48078.1"/>
    <property type="molecule type" value="Genomic_DNA"/>
</dbReference>
<keyword evidence="3" id="KW-1185">Reference proteome</keyword>
<accession>K0R4L7</accession>
<keyword evidence="1" id="KW-0812">Transmembrane</keyword>
<proteinExistence type="predicted"/>
<organism evidence="2 3">
    <name type="scientific">Thalassiosira oceanica</name>
    <name type="common">Marine diatom</name>
    <dbReference type="NCBI Taxonomy" id="159749"/>
    <lineage>
        <taxon>Eukaryota</taxon>
        <taxon>Sar</taxon>
        <taxon>Stramenopiles</taxon>
        <taxon>Ochrophyta</taxon>
        <taxon>Bacillariophyta</taxon>
        <taxon>Coscinodiscophyceae</taxon>
        <taxon>Thalassiosirophycidae</taxon>
        <taxon>Thalassiosirales</taxon>
        <taxon>Thalassiosiraceae</taxon>
        <taxon>Thalassiosira</taxon>
    </lineage>
</organism>
<dbReference type="AlphaFoldDB" id="K0R4L7"/>
<evidence type="ECO:0000256" key="1">
    <source>
        <dbReference type="SAM" id="Phobius"/>
    </source>
</evidence>
<gene>
    <name evidence="2" type="ORF">THAOC_33153</name>
</gene>